<dbReference type="InterPro" id="IPR000835">
    <property type="entry name" value="HTH_MarR-typ"/>
</dbReference>
<dbReference type="Pfam" id="PF01047">
    <property type="entry name" value="MarR"/>
    <property type="match status" value="1"/>
</dbReference>
<organism evidence="5 6">
    <name type="scientific">Clostridium estertheticum</name>
    <dbReference type="NCBI Taxonomy" id="238834"/>
    <lineage>
        <taxon>Bacteria</taxon>
        <taxon>Bacillati</taxon>
        <taxon>Bacillota</taxon>
        <taxon>Clostridia</taxon>
        <taxon>Eubacteriales</taxon>
        <taxon>Clostridiaceae</taxon>
        <taxon>Clostridium</taxon>
    </lineage>
</organism>
<evidence type="ECO:0000256" key="2">
    <source>
        <dbReference type="ARBA" id="ARBA00023125"/>
    </source>
</evidence>
<dbReference type="GO" id="GO:0003677">
    <property type="term" value="F:DNA binding"/>
    <property type="evidence" value="ECO:0007669"/>
    <property type="project" value="UniProtKB-KW"/>
</dbReference>
<protein>
    <submittedName>
        <fullName evidence="5">MarR family transcriptional regulator</fullName>
    </submittedName>
</protein>
<evidence type="ECO:0000313" key="5">
    <source>
        <dbReference type="EMBL" id="WAG63178.1"/>
    </source>
</evidence>
<dbReference type="InterPro" id="IPR023187">
    <property type="entry name" value="Tscrpt_reg_MarR-type_CS"/>
</dbReference>
<keyword evidence="1" id="KW-0805">Transcription regulation</keyword>
<keyword evidence="2" id="KW-0238">DNA-binding</keyword>
<proteinExistence type="predicted"/>
<dbReference type="PROSITE" id="PS01117">
    <property type="entry name" value="HTH_MARR_1"/>
    <property type="match status" value="1"/>
</dbReference>
<evidence type="ECO:0000313" key="6">
    <source>
        <dbReference type="Proteomes" id="UP001164733"/>
    </source>
</evidence>
<dbReference type="GO" id="GO:0003700">
    <property type="term" value="F:DNA-binding transcription factor activity"/>
    <property type="evidence" value="ECO:0007669"/>
    <property type="project" value="InterPro"/>
</dbReference>
<dbReference type="PANTHER" id="PTHR42756:SF1">
    <property type="entry name" value="TRANSCRIPTIONAL REPRESSOR OF EMRAB OPERON"/>
    <property type="match status" value="1"/>
</dbReference>
<dbReference type="RefSeq" id="WP_216121004.1">
    <property type="nucleotide sequence ID" value="NZ_CP086239.1"/>
</dbReference>
<name>A0AA47EMX5_9CLOT</name>
<dbReference type="PANTHER" id="PTHR42756">
    <property type="entry name" value="TRANSCRIPTIONAL REGULATOR, MARR"/>
    <property type="match status" value="1"/>
</dbReference>
<dbReference type="EMBL" id="CP086239">
    <property type="protein sequence ID" value="WAG63178.1"/>
    <property type="molecule type" value="Genomic_DNA"/>
</dbReference>
<evidence type="ECO:0000259" key="4">
    <source>
        <dbReference type="PROSITE" id="PS50995"/>
    </source>
</evidence>
<dbReference type="AlphaFoldDB" id="A0AA47EMX5"/>
<evidence type="ECO:0000256" key="1">
    <source>
        <dbReference type="ARBA" id="ARBA00023015"/>
    </source>
</evidence>
<dbReference type="PROSITE" id="PS50995">
    <property type="entry name" value="HTH_MARR_2"/>
    <property type="match status" value="1"/>
</dbReference>
<feature type="domain" description="HTH marR-type" evidence="4">
    <location>
        <begin position="6"/>
        <end position="138"/>
    </location>
</feature>
<dbReference type="Proteomes" id="UP001164733">
    <property type="component" value="Chromosome"/>
</dbReference>
<sequence length="154" mass="17732">MNNVKSSDLREIVRILVRNLGLLERNKSCCCGVTLAQCHAIVEIGRAKEINLNSLAELLNLEKSTMSRTINNLVNESLVLREVHTENRRYIKIKLTEKGEEIFREIEKTMEDYYTDVISLVPVDKREQVLESLQILVDVVNVNKCCNEKESKKL</sequence>
<reference evidence="5" key="1">
    <citation type="submission" date="2021-11" db="EMBL/GenBank/DDBJ databases">
        <title>Clostridia strains as spoilage organisms.</title>
        <authorList>
            <person name="Wambui J."/>
            <person name="Stevens M.J.A."/>
            <person name="Stephan R."/>
        </authorList>
    </citation>
    <scope>NUCLEOTIDE SEQUENCE</scope>
    <source>
        <strain evidence="5">CF009</strain>
    </source>
</reference>
<dbReference type="SMART" id="SM00347">
    <property type="entry name" value="HTH_MARR"/>
    <property type="match status" value="1"/>
</dbReference>
<accession>A0AA47EMX5</accession>
<keyword evidence="3" id="KW-0804">Transcription</keyword>
<gene>
    <name evidence="5" type="ORF">LL038_22390</name>
</gene>
<evidence type="ECO:0000256" key="3">
    <source>
        <dbReference type="ARBA" id="ARBA00023163"/>
    </source>
</evidence>